<feature type="compositionally biased region" description="Polar residues" evidence="1">
    <location>
        <begin position="427"/>
        <end position="438"/>
    </location>
</feature>
<dbReference type="InterPro" id="IPR027417">
    <property type="entry name" value="P-loop_NTPase"/>
</dbReference>
<dbReference type="OrthoDB" id="7828921at2"/>
<feature type="region of interest" description="Disordered" evidence="1">
    <location>
        <begin position="467"/>
        <end position="497"/>
    </location>
</feature>
<evidence type="ECO:0000256" key="1">
    <source>
        <dbReference type="SAM" id="MobiDB-lite"/>
    </source>
</evidence>
<name>A0A1Y2K603_9PROT</name>
<accession>A0A1Y2K603</accession>
<dbReference type="GO" id="GO:0042834">
    <property type="term" value="F:peptidoglycan binding"/>
    <property type="evidence" value="ECO:0007669"/>
    <property type="project" value="InterPro"/>
</dbReference>
<keyword evidence="4" id="KW-1185">Reference proteome</keyword>
<dbReference type="Gene3D" id="3.30.70.1070">
    <property type="entry name" value="Sporulation related repeat"/>
    <property type="match status" value="1"/>
</dbReference>
<dbReference type="PANTHER" id="PTHR35894">
    <property type="entry name" value="GENERAL SECRETION PATHWAY PROTEIN A-RELATED"/>
    <property type="match status" value="1"/>
</dbReference>
<dbReference type="InterPro" id="IPR052026">
    <property type="entry name" value="ExeA_AAA_ATPase_DNA-bind"/>
</dbReference>
<dbReference type="RefSeq" id="WP_143814708.1">
    <property type="nucleotide sequence ID" value="NZ_LVJN01000018.1"/>
</dbReference>
<dbReference type="PROSITE" id="PS51724">
    <property type="entry name" value="SPOR"/>
    <property type="match status" value="1"/>
</dbReference>
<dbReference type="SUPFAM" id="SSF52540">
    <property type="entry name" value="P-loop containing nucleoside triphosphate hydrolases"/>
    <property type="match status" value="1"/>
</dbReference>
<proteinExistence type="predicted"/>
<gene>
    <name evidence="3" type="ORF">MAIT1_03083</name>
</gene>
<evidence type="ECO:0000259" key="2">
    <source>
        <dbReference type="PROSITE" id="PS51724"/>
    </source>
</evidence>
<dbReference type="Proteomes" id="UP000194003">
    <property type="component" value="Unassembled WGS sequence"/>
</dbReference>
<dbReference type="EMBL" id="LVJN01000018">
    <property type="protein sequence ID" value="OSM04963.1"/>
    <property type="molecule type" value="Genomic_DNA"/>
</dbReference>
<dbReference type="InterPro" id="IPR007730">
    <property type="entry name" value="SPOR-like_dom"/>
</dbReference>
<feature type="domain" description="SPOR" evidence="2">
    <location>
        <begin position="514"/>
        <end position="592"/>
    </location>
</feature>
<dbReference type="InterPro" id="IPR049945">
    <property type="entry name" value="AAA_22"/>
</dbReference>
<dbReference type="Pfam" id="PF13401">
    <property type="entry name" value="AAA_22"/>
    <property type="match status" value="1"/>
</dbReference>
<dbReference type="InterPro" id="IPR036680">
    <property type="entry name" value="SPOR-like_sf"/>
</dbReference>
<feature type="region of interest" description="Disordered" evidence="1">
    <location>
        <begin position="331"/>
        <end position="374"/>
    </location>
</feature>
<dbReference type="AlphaFoldDB" id="A0A1Y2K603"/>
<comment type="caution">
    <text evidence="3">The sequence shown here is derived from an EMBL/GenBank/DDBJ whole genome shotgun (WGS) entry which is preliminary data.</text>
</comment>
<sequence length="609" mass="64722">MKIPWRPISASETLDAQIQQRAFALPQGGVGLRLDAHEEVCRTLVAMLRDGADGVTLIGSAGVGKSFLLRRLAAALSDWGPVAVMENPGQPATLFVSQLCEKLAAADATLTCDPANGDIVATLMAQVDKRARNRAPLALVVDSAHLLTGRNLALVTQLADYEYDGFRPVRIVLSGRNALSGKLHKSAYQPLSRRAATVVRLSRLQKSQARLLVGFVWNALFSPQHDRGAPPPITWGGWREILTQADGNPAAIHRIMREISLQCGPGRTQRVDGRVARDAIAFRRSSSPRVIKRTILQTMAAALLLATGYALGHWHGAGKLTLELAVADESATQSTAQRDPELQHASSPVEQAASEPEFSSLEASAQPSEPGDVGVATVDTVNAVAVNGPVATSTSENLPELVETADTAPPVIATAKSPGPSDDGVAQSPQSSVEQAAQSVLAEMDQVAAEAPNSMLESKSSLVTDAVQLSKPSPPPQHDVEPVAKAEPSPKAVMKKPPSAQSVAQTLAPWVEPDAATGEYVLQLGTLSQLDSAVQLANTLKQARWAPFIRRWENDAASSYAVRLRFDTREAAASAQEKINQNLSVHGIILHLEQEPEPVAAQATEEPSS</sequence>
<evidence type="ECO:0000313" key="4">
    <source>
        <dbReference type="Proteomes" id="UP000194003"/>
    </source>
</evidence>
<evidence type="ECO:0000313" key="3">
    <source>
        <dbReference type="EMBL" id="OSM04963.1"/>
    </source>
</evidence>
<dbReference type="Pfam" id="PF05036">
    <property type="entry name" value="SPOR"/>
    <property type="match status" value="1"/>
</dbReference>
<protein>
    <submittedName>
        <fullName evidence="3">Putative Sporulation domain protein</fullName>
    </submittedName>
</protein>
<dbReference type="PANTHER" id="PTHR35894:SF1">
    <property type="entry name" value="PHOSPHORIBULOKINASE _ URIDINE KINASE FAMILY"/>
    <property type="match status" value="1"/>
</dbReference>
<organism evidence="3 4">
    <name type="scientific">Magnetofaba australis IT-1</name>
    <dbReference type="NCBI Taxonomy" id="1434232"/>
    <lineage>
        <taxon>Bacteria</taxon>
        <taxon>Pseudomonadati</taxon>
        <taxon>Pseudomonadota</taxon>
        <taxon>Magnetococcia</taxon>
        <taxon>Magnetococcales</taxon>
        <taxon>Magnetococcaceae</taxon>
        <taxon>Magnetofaba</taxon>
    </lineage>
</organism>
<dbReference type="STRING" id="1434232.MAIT1_03083"/>
<dbReference type="GO" id="GO:0016887">
    <property type="term" value="F:ATP hydrolysis activity"/>
    <property type="evidence" value="ECO:0007669"/>
    <property type="project" value="InterPro"/>
</dbReference>
<feature type="region of interest" description="Disordered" evidence="1">
    <location>
        <begin position="411"/>
        <end position="439"/>
    </location>
</feature>
<reference evidence="3 4" key="1">
    <citation type="journal article" date="2016" name="BMC Genomics">
        <title>Combined genomic and structural analyses of a cultured magnetotactic bacterium reveals its niche adaptation to a dynamic environment.</title>
        <authorList>
            <person name="Araujo A.C."/>
            <person name="Morillo V."/>
            <person name="Cypriano J."/>
            <person name="Teixeira L.C."/>
            <person name="Leao P."/>
            <person name="Lyra S."/>
            <person name="Almeida L.G."/>
            <person name="Bazylinski D.A."/>
            <person name="Vasconcellos A.T."/>
            <person name="Abreu F."/>
            <person name="Lins U."/>
        </authorList>
    </citation>
    <scope>NUCLEOTIDE SEQUENCE [LARGE SCALE GENOMIC DNA]</scope>
    <source>
        <strain evidence="3 4">IT-1</strain>
    </source>
</reference>